<feature type="signal peptide" evidence="2">
    <location>
        <begin position="1"/>
        <end position="19"/>
    </location>
</feature>
<evidence type="ECO:0000256" key="2">
    <source>
        <dbReference type="SAM" id="SignalP"/>
    </source>
</evidence>
<gene>
    <name evidence="3" type="ORF">CINCED_3A024349</name>
</gene>
<feature type="chain" id="PRO_5023123533" evidence="2">
    <location>
        <begin position="20"/>
        <end position="362"/>
    </location>
</feature>
<evidence type="ECO:0000313" key="4">
    <source>
        <dbReference type="Proteomes" id="UP000325440"/>
    </source>
</evidence>
<name>A0A5E4MEU6_9HEMI</name>
<dbReference type="AlphaFoldDB" id="A0A5E4MEU6"/>
<organism evidence="3 4">
    <name type="scientific">Cinara cedri</name>
    <dbReference type="NCBI Taxonomy" id="506608"/>
    <lineage>
        <taxon>Eukaryota</taxon>
        <taxon>Metazoa</taxon>
        <taxon>Ecdysozoa</taxon>
        <taxon>Arthropoda</taxon>
        <taxon>Hexapoda</taxon>
        <taxon>Insecta</taxon>
        <taxon>Pterygota</taxon>
        <taxon>Neoptera</taxon>
        <taxon>Paraneoptera</taxon>
        <taxon>Hemiptera</taxon>
        <taxon>Sternorrhyncha</taxon>
        <taxon>Aphidomorpha</taxon>
        <taxon>Aphidoidea</taxon>
        <taxon>Aphididae</taxon>
        <taxon>Lachninae</taxon>
        <taxon>Cinara</taxon>
    </lineage>
</organism>
<proteinExistence type="predicted"/>
<reference evidence="3 4" key="1">
    <citation type="submission" date="2019-08" db="EMBL/GenBank/DDBJ databases">
        <authorList>
            <person name="Alioto T."/>
            <person name="Alioto T."/>
            <person name="Gomez Garrido J."/>
        </authorList>
    </citation>
    <scope>NUCLEOTIDE SEQUENCE [LARGE SCALE GENOMIC DNA]</scope>
</reference>
<evidence type="ECO:0000256" key="1">
    <source>
        <dbReference type="SAM" id="MobiDB-lite"/>
    </source>
</evidence>
<feature type="region of interest" description="Disordered" evidence="1">
    <location>
        <begin position="304"/>
        <end position="330"/>
    </location>
</feature>
<dbReference type="OrthoDB" id="6630076at2759"/>
<keyword evidence="4" id="KW-1185">Reference proteome</keyword>
<dbReference type="EMBL" id="CABPRJ010000476">
    <property type="protein sequence ID" value="VVC27804.1"/>
    <property type="molecule type" value="Genomic_DNA"/>
</dbReference>
<protein>
    <submittedName>
        <fullName evidence="3">Uncharacterized protein</fullName>
    </submittedName>
</protein>
<evidence type="ECO:0000313" key="3">
    <source>
        <dbReference type="EMBL" id="VVC27804.1"/>
    </source>
</evidence>
<keyword evidence="2" id="KW-0732">Signal</keyword>
<dbReference type="Proteomes" id="UP000325440">
    <property type="component" value="Unassembled WGS sequence"/>
</dbReference>
<accession>A0A5E4MEU6</accession>
<sequence length="362" mass="39391">MRTAYLLQSLFAVAVVVAGRRRDNRHSYINSYGPIHLYPHPAYLPIMPYYRIDVPDEQRQEAKFFGVMAPTRYETIIVRETVRPVCLLVDGNVPSCDHLAHHHQNHYDNNNYDRSKMPTANGGGRRPTVADYESYFVEPSKPDVQIEMTEIPFRGTFLLTGATTDERDDHRYEPEGQNETPPLAMAVRPVTEDVHEKRAAVDQRQFLQNTLNAAGAAIAGSVGGAVVNLGSGVAGVVANLGGGGGGGGGVALGAGGGRQPVTVYVTRVERVVDDYVTATLVPKNCMPSGVRLAGLRPCDAHPYANVPPPTYRPQQHPRPQQPPEQPFPTTSVEMVSKANVLVQDFVNAQTSSDGHGGVRYDA</sequence>